<dbReference type="AlphaFoldDB" id="D5WMH4"/>
<dbReference type="Proteomes" id="UP000002190">
    <property type="component" value="Chromosome 3"/>
</dbReference>
<proteinExistence type="predicted"/>
<gene>
    <name evidence="1" type="ordered locus">BC1002_6579</name>
</gene>
<sequence>MAGASGSDEDMVTGRVNRAEGLTRLWAQVPPGQPNFGGPAIFVVEVARNKDDDADYGDGETFTPANACDGLVAVGWSGIGAPGTGAGVVGKGGRNQGAGVIGFGSGTKDEGGSGGIGVQGVGGSSNQAYPGPIVPPGAGVVGLGGANVTLQNRARLPHAPGVIAMGGAQEPVPEFTETGGVGVWAKGADADAAMQTPLDENGIVTPGPDVVVGPPGPEAGVFARGGVSTNLAISNLAAAGVIGLSGGMVPNPSIGETGGIGVFGAGPTGVRGQGDVGAGVHGVGHGNECRGGQFESAHAAQLRLTPQKSKGPYPATTNHQTQAIANGLRGTMRLPKDGQGGDLLALTNDAGLCTLWFCVKGGNGTPARWAQVLLGDPFDGIA</sequence>
<dbReference type="eggNOG" id="ENOG5033QIM">
    <property type="taxonomic scope" value="Bacteria"/>
</dbReference>
<evidence type="ECO:0000313" key="2">
    <source>
        <dbReference type="Proteomes" id="UP000002190"/>
    </source>
</evidence>
<evidence type="ECO:0000313" key="1">
    <source>
        <dbReference type="EMBL" id="ADG20420.1"/>
    </source>
</evidence>
<organism evidence="1 2">
    <name type="scientific">Paraburkholderia atlantica</name>
    <dbReference type="NCBI Taxonomy" id="2654982"/>
    <lineage>
        <taxon>Bacteria</taxon>
        <taxon>Pseudomonadati</taxon>
        <taxon>Pseudomonadota</taxon>
        <taxon>Betaproteobacteria</taxon>
        <taxon>Burkholderiales</taxon>
        <taxon>Burkholderiaceae</taxon>
        <taxon>Paraburkholderia</taxon>
    </lineage>
</organism>
<accession>D5WMH4</accession>
<dbReference type="HOGENOM" id="CLU_722955_0_0_4"/>
<dbReference type="KEGG" id="bge:BC1002_6579"/>
<dbReference type="EMBL" id="CP002015">
    <property type="protein sequence ID" value="ADG20420.1"/>
    <property type="molecule type" value="Genomic_DNA"/>
</dbReference>
<name>D5WMH4_PARAM</name>
<protein>
    <submittedName>
        <fullName evidence="1">Uncharacterized protein</fullName>
    </submittedName>
</protein>
<reference evidence="2" key="1">
    <citation type="submission" date="2010-04" db="EMBL/GenBank/DDBJ databases">
        <title>Complete sequence of chromosome 3 of Burkholderia sp. CCGE1002.</title>
        <authorList>
            <consortium name="US DOE Joint Genome Institute"/>
            <person name="Lucas S."/>
            <person name="Copeland A."/>
            <person name="Lapidus A."/>
            <person name="Cheng J.-F."/>
            <person name="Bruce D."/>
            <person name="Goodwin L."/>
            <person name="Pitluck S."/>
            <person name="Chertkov O."/>
            <person name="Detter J.C."/>
            <person name="Han C."/>
            <person name="Tapia R."/>
            <person name="Land M."/>
            <person name="Hauser L."/>
            <person name="Kyrpides N."/>
            <person name="Ovchinnikova G."/>
            <person name="Martinez-Romero E."/>
            <person name="Hernandez M.A.R."/>
            <person name="Tiedje J.M."/>
            <person name="Woyke T."/>
        </authorList>
    </citation>
    <scope>NUCLEOTIDE SEQUENCE [LARGE SCALE GENOMIC DNA]</scope>
    <source>
        <strain evidence="2">CCGE1002</strain>
    </source>
</reference>
<reference evidence="1 2" key="2">
    <citation type="journal article" date="2012" name="J. Bacteriol.">
        <title>Genome Sequences of Burkholderia sp. Strains CCGE1002 and H160, Isolated from Legume Nodules in Mexico and Brazil.</title>
        <authorList>
            <person name="Ormeno-Orrillo E."/>
            <person name="Rogel M.A."/>
            <person name="Chueire L.M."/>
            <person name="Tiedje J.M."/>
            <person name="Martinez-Romero E."/>
            <person name="Hungria M."/>
        </authorList>
    </citation>
    <scope>NUCLEOTIDE SEQUENCE [LARGE SCALE GENOMIC DNA]</scope>
    <source>
        <strain evidence="1 2">CCGE1002</strain>
    </source>
</reference>